<comment type="catalytic activity">
    <reaction evidence="1">
        <text>Random endo-hydrolysis of N-acetyl-beta-D-glucosaminide (1-&gt;4)-beta-linkages in chitin and chitodextrins.</text>
        <dbReference type="EC" id="3.2.1.14"/>
    </reaction>
</comment>
<dbReference type="GO" id="GO:0006032">
    <property type="term" value="P:chitin catabolic process"/>
    <property type="evidence" value="ECO:0007669"/>
    <property type="project" value="UniProtKB-KW"/>
</dbReference>
<gene>
    <name evidence="18" type="ORF">KASA_0L03102G</name>
</gene>
<feature type="region of interest" description="Disordered" evidence="15">
    <location>
        <begin position="400"/>
        <end position="420"/>
    </location>
</feature>
<comment type="similarity">
    <text evidence="14">Belongs to the glycosyl hydrolase 18 family.</text>
</comment>
<dbReference type="Proteomes" id="UP000196158">
    <property type="component" value="Unassembled WGS sequence"/>
</dbReference>
<dbReference type="Pfam" id="PF00704">
    <property type="entry name" value="Glyco_hydro_18"/>
    <property type="match status" value="1"/>
</dbReference>
<accession>A0A1X7R6E5</accession>
<keyword evidence="11 13" id="KW-0326">Glycosidase</keyword>
<evidence type="ECO:0000256" key="6">
    <source>
        <dbReference type="ARBA" id="ARBA00022729"/>
    </source>
</evidence>
<organism evidence="18 19">
    <name type="scientific">Maudiozyma saulgeensis</name>
    <dbReference type="NCBI Taxonomy" id="1789683"/>
    <lineage>
        <taxon>Eukaryota</taxon>
        <taxon>Fungi</taxon>
        <taxon>Dikarya</taxon>
        <taxon>Ascomycota</taxon>
        <taxon>Saccharomycotina</taxon>
        <taxon>Saccharomycetes</taxon>
        <taxon>Saccharomycetales</taxon>
        <taxon>Saccharomycetaceae</taxon>
        <taxon>Maudiozyma</taxon>
    </lineage>
</organism>
<dbReference type="InterPro" id="IPR017853">
    <property type="entry name" value="GH"/>
</dbReference>
<evidence type="ECO:0000256" key="7">
    <source>
        <dbReference type="ARBA" id="ARBA00022801"/>
    </source>
</evidence>
<dbReference type="AlphaFoldDB" id="A0A1X7R6E5"/>
<dbReference type="InterPro" id="IPR050542">
    <property type="entry name" value="Glycosyl_Hydrlase18_Chitinase"/>
</dbReference>
<sequence length="552" mass="58168">MLQTQFLIITTIILLRSLVYAFDNDAQNNVAVYWGQNSQGSQESLATYCQSSDADIFLLSFADAFPTITLNFANACSETFSDDSSLLHCSQIAADITTCQSLGKKVLLSLGGASGAYGFTDDAEAETFAQTLWDTFGEGTGVTDRPFDSAIVDGFDFDIENNNNVGYAALVTKLRTLFATSSKQYYISAAPQCPYPDASVGDLLANADVDFAFIQFYNNYCNVEATFNWDTWVNYAENISPNSNIKLYLGLPGSATAAGSGYISDVSVLKSTVEQISTFSNFGGISLWDASQAFNNNIDGETYIHAVKSILDDNASSTSSASTSSASSASRTTTTLQPATTTSTTSEDNTVTTITSEDIPVDTSSVVMTSISYIPTTTTSSIIIQETTTSENADDAITTTATEGKNVDSPSARSRSQDESTVADVAATTVTSTPAAVATTATTMATTMATVAATSTTQVATSTTTTASTSTDSAAHTIAKNLNAQYAAGQYNGQSTCTDGELACSADGSFAMCNFGSWVSIPCAAGTTCYAYDYDNTVLTQCGFTDQKVQFM</sequence>
<keyword evidence="12" id="KW-0624">Polysaccharide degradation</keyword>
<dbReference type="InterPro" id="IPR045321">
    <property type="entry name" value="Cts1-like"/>
</dbReference>
<protein>
    <recommendedName>
        <fullName evidence="3">chitinase</fullName>
        <ecNumber evidence="3">3.2.1.14</ecNumber>
    </recommendedName>
</protein>
<evidence type="ECO:0000256" key="11">
    <source>
        <dbReference type="ARBA" id="ARBA00023295"/>
    </source>
</evidence>
<keyword evidence="9" id="KW-0325">Glycoprotein</keyword>
<dbReference type="GO" id="GO:0008843">
    <property type="term" value="F:endochitinase activity"/>
    <property type="evidence" value="ECO:0007669"/>
    <property type="project" value="UniProtKB-EC"/>
</dbReference>
<evidence type="ECO:0000256" key="13">
    <source>
        <dbReference type="RuleBase" id="RU000489"/>
    </source>
</evidence>
<feature type="region of interest" description="Disordered" evidence="15">
    <location>
        <begin position="318"/>
        <end position="356"/>
    </location>
</feature>
<evidence type="ECO:0000256" key="1">
    <source>
        <dbReference type="ARBA" id="ARBA00000822"/>
    </source>
</evidence>
<dbReference type="EC" id="3.2.1.14" evidence="3"/>
<keyword evidence="10" id="KW-0119">Carbohydrate metabolism</keyword>
<dbReference type="SUPFAM" id="SSF51445">
    <property type="entry name" value="(Trans)glycosidases"/>
    <property type="match status" value="1"/>
</dbReference>
<dbReference type="PANTHER" id="PTHR45708:SF49">
    <property type="entry name" value="ENDOCHITINASE"/>
    <property type="match status" value="1"/>
</dbReference>
<evidence type="ECO:0000256" key="8">
    <source>
        <dbReference type="ARBA" id="ARBA00023024"/>
    </source>
</evidence>
<dbReference type="PANTHER" id="PTHR45708">
    <property type="entry name" value="ENDOCHITINASE"/>
    <property type="match status" value="1"/>
</dbReference>
<evidence type="ECO:0000256" key="12">
    <source>
        <dbReference type="ARBA" id="ARBA00023326"/>
    </source>
</evidence>
<proteinExistence type="inferred from homology"/>
<evidence type="ECO:0000256" key="4">
    <source>
        <dbReference type="ARBA" id="ARBA00022525"/>
    </source>
</evidence>
<keyword evidence="4" id="KW-0964">Secreted</keyword>
<keyword evidence="6 16" id="KW-0732">Signal</keyword>
<dbReference type="PROSITE" id="PS51910">
    <property type="entry name" value="GH18_2"/>
    <property type="match status" value="1"/>
</dbReference>
<keyword evidence="5" id="KW-0147">Chitin-binding</keyword>
<evidence type="ECO:0000256" key="2">
    <source>
        <dbReference type="ARBA" id="ARBA00004613"/>
    </source>
</evidence>
<dbReference type="STRING" id="1789683.A0A1X7R6E5"/>
<keyword evidence="8" id="KW-0146">Chitin degradation</keyword>
<dbReference type="InterPro" id="IPR001223">
    <property type="entry name" value="Glyco_hydro18_cat"/>
</dbReference>
<evidence type="ECO:0000259" key="17">
    <source>
        <dbReference type="PROSITE" id="PS51910"/>
    </source>
</evidence>
<dbReference type="OrthoDB" id="6020543at2759"/>
<feature type="domain" description="GH18" evidence="17">
    <location>
        <begin position="28"/>
        <end position="314"/>
    </location>
</feature>
<evidence type="ECO:0000313" key="18">
    <source>
        <dbReference type="EMBL" id="SMN21258.1"/>
    </source>
</evidence>
<evidence type="ECO:0000256" key="9">
    <source>
        <dbReference type="ARBA" id="ARBA00023180"/>
    </source>
</evidence>
<dbReference type="GO" id="GO:0005576">
    <property type="term" value="C:extracellular region"/>
    <property type="evidence" value="ECO:0007669"/>
    <property type="project" value="UniProtKB-SubCell"/>
</dbReference>
<evidence type="ECO:0000313" key="19">
    <source>
        <dbReference type="Proteomes" id="UP000196158"/>
    </source>
</evidence>
<reference evidence="18 19" key="1">
    <citation type="submission" date="2017-04" db="EMBL/GenBank/DDBJ databases">
        <authorList>
            <person name="Afonso C.L."/>
            <person name="Miller P.J."/>
            <person name="Scott M.A."/>
            <person name="Spackman E."/>
            <person name="Goraichik I."/>
            <person name="Dimitrov K.M."/>
            <person name="Suarez D.L."/>
            <person name="Swayne D.E."/>
        </authorList>
    </citation>
    <scope>NUCLEOTIDE SEQUENCE [LARGE SCALE GENOMIC DNA]</scope>
</reference>
<dbReference type="GO" id="GO:0008061">
    <property type="term" value="F:chitin binding"/>
    <property type="evidence" value="ECO:0007669"/>
    <property type="project" value="UniProtKB-KW"/>
</dbReference>
<dbReference type="FunFam" id="3.20.20.80:FF:000125">
    <property type="entry name" value="CTS1p Endochitinase"/>
    <property type="match status" value="1"/>
</dbReference>
<comment type="subcellular location">
    <subcellularLocation>
        <location evidence="2">Secreted</location>
    </subcellularLocation>
</comment>
<evidence type="ECO:0000256" key="15">
    <source>
        <dbReference type="SAM" id="MobiDB-lite"/>
    </source>
</evidence>
<dbReference type="CDD" id="cd02877">
    <property type="entry name" value="GH18_hevamine_XipI_class_III"/>
    <property type="match status" value="1"/>
</dbReference>
<dbReference type="GO" id="GO:0000272">
    <property type="term" value="P:polysaccharide catabolic process"/>
    <property type="evidence" value="ECO:0007669"/>
    <property type="project" value="UniProtKB-KW"/>
</dbReference>
<evidence type="ECO:0000256" key="3">
    <source>
        <dbReference type="ARBA" id="ARBA00012729"/>
    </source>
</evidence>
<evidence type="ECO:0000256" key="5">
    <source>
        <dbReference type="ARBA" id="ARBA00022669"/>
    </source>
</evidence>
<feature type="chain" id="PRO_5012327004" description="chitinase" evidence="16">
    <location>
        <begin position="22"/>
        <end position="552"/>
    </location>
</feature>
<keyword evidence="7 13" id="KW-0378">Hydrolase</keyword>
<dbReference type="EMBL" id="FXLY01000007">
    <property type="protein sequence ID" value="SMN21258.1"/>
    <property type="molecule type" value="Genomic_DNA"/>
</dbReference>
<dbReference type="InterPro" id="IPR001579">
    <property type="entry name" value="Glyco_hydro_18_chit_AS"/>
</dbReference>
<name>A0A1X7R6E5_9SACH</name>
<dbReference type="PROSITE" id="PS01095">
    <property type="entry name" value="GH18_1"/>
    <property type="match status" value="1"/>
</dbReference>
<evidence type="ECO:0000256" key="10">
    <source>
        <dbReference type="ARBA" id="ARBA00023277"/>
    </source>
</evidence>
<keyword evidence="19" id="KW-1185">Reference proteome</keyword>
<evidence type="ECO:0000256" key="14">
    <source>
        <dbReference type="RuleBase" id="RU004453"/>
    </source>
</evidence>
<feature type="signal peptide" evidence="16">
    <location>
        <begin position="1"/>
        <end position="21"/>
    </location>
</feature>
<dbReference type="Gene3D" id="3.20.20.80">
    <property type="entry name" value="Glycosidases"/>
    <property type="match status" value="1"/>
</dbReference>
<evidence type="ECO:0000256" key="16">
    <source>
        <dbReference type="SAM" id="SignalP"/>
    </source>
</evidence>
<feature type="compositionally biased region" description="Polar residues" evidence="15">
    <location>
        <begin position="400"/>
        <end position="414"/>
    </location>
</feature>